<dbReference type="GO" id="GO:0003735">
    <property type="term" value="F:structural constituent of ribosome"/>
    <property type="evidence" value="ECO:0007669"/>
    <property type="project" value="InterPro"/>
</dbReference>
<organism evidence="7">
    <name type="scientific">freshwater metagenome</name>
    <dbReference type="NCBI Taxonomy" id="449393"/>
    <lineage>
        <taxon>unclassified sequences</taxon>
        <taxon>metagenomes</taxon>
        <taxon>ecological metagenomes</taxon>
    </lineage>
</organism>
<feature type="domain" description="Large ribosomal subunit protein uL15/eL18" evidence="5">
    <location>
        <begin position="81"/>
        <end position="141"/>
    </location>
</feature>
<evidence type="ECO:0000256" key="1">
    <source>
        <dbReference type="ARBA" id="ARBA00007320"/>
    </source>
</evidence>
<comment type="similarity">
    <text evidence="1">Belongs to the universal ribosomal protein uL15 family.</text>
</comment>
<feature type="compositionally biased region" description="Gly residues" evidence="4">
    <location>
        <begin position="21"/>
        <end position="37"/>
    </location>
</feature>
<dbReference type="GO" id="GO:0006412">
    <property type="term" value="P:translation"/>
    <property type="evidence" value="ECO:0007669"/>
    <property type="project" value="InterPro"/>
</dbReference>
<evidence type="ECO:0000313" key="8">
    <source>
        <dbReference type="EMBL" id="CAB4942300.1"/>
    </source>
</evidence>
<sequence>MKIHDLKPAEGSNRRRKRVGRGIGGKGGKTAGRGTKGQGARTTIPARFEGGQMPLHMRVPKLRGFNNPFRVEYQAINLDSINDSGLDIVDPVSLLGKSLVGKGSLVKVLGRGEITRAVTVRAHSFSKSAEAAITAAGGTVEIIPLPWGERRPPVKGNQFANR</sequence>
<accession>A0A6J6JMQ2</accession>
<name>A0A6J6JMQ2_9ZZZZ</name>
<evidence type="ECO:0000256" key="4">
    <source>
        <dbReference type="SAM" id="MobiDB-lite"/>
    </source>
</evidence>
<dbReference type="SUPFAM" id="SSF52080">
    <property type="entry name" value="Ribosomal proteins L15p and L18e"/>
    <property type="match status" value="1"/>
</dbReference>
<evidence type="ECO:0000259" key="5">
    <source>
        <dbReference type="Pfam" id="PF00828"/>
    </source>
</evidence>
<dbReference type="Pfam" id="PF00828">
    <property type="entry name" value="Ribosomal_L27A"/>
    <property type="match status" value="1"/>
</dbReference>
<protein>
    <submittedName>
        <fullName evidence="7">Unannotated protein</fullName>
    </submittedName>
</protein>
<keyword evidence="3" id="KW-0687">Ribonucleoprotein</keyword>
<dbReference type="InterPro" id="IPR030878">
    <property type="entry name" value="Ribosomal_uL15"/>
</dbReference>
<evidence type="ECO:0000313" key="6">
    <source>
        <dbReference type="EMBL" id="CAB4621351.1"/>
    </source>
</evidence>
<dbReference type="EMBL" id="CAFBNA010000115">
    <property type="protein sequence ID" value="CAB4942300.1"/>
    <property type="molecule type" value="Genomic_DNA"/>
</dbReference>
<dbReference type="PANTHER" id="PTHR12934">
    <property type="entry name" value="50S RIBOSOMAL PROTEIN L15"/>
    <property type="match status" value="1"/>
</dbReference>
<dbReference type="NCBIfam" id="TIGR01071">
    <property type="entry name" value="rplO_bact"/>
    <property type="match status" value="1"/>
</dbReference>
<dbReference type="EMBL" id="CAEZVK010000132">
    <property type="protein sequence ID" value="CAB4637778.1"/>
    <property type="molecule type" value="Genomic_DNA"/>
</dbReference>
<dbReference type="InterPro" id="IPR021131">
    <property type="entry name" value="Ribosomal_uL15/eL18"/>
</dbReference>
<evidence type="ECO:0000256" key="3">
    <source>
        <dbReference type="ARBA" id="ARBA00023274"/>
    </source>
</evidence>
<dbReference type="HAMAP" id="MF_01341">
    <property type="entry name" value="Ribosomal_uL15"/>
    <property type="match status" value="1"/>
</dbReference>
<dbReference type="InterPro" id="IPR036227">
    <property type="entry name" value="Ribosomal_uL15/eL18_sf"/>
</dbReference>
<dbReference type="EMBL" id="CAEZUO010000166">
    <property type="protein sequence ID" value="CAB4621351.1"/>
    <property type="molecule type" value="Genomic_DNA"/>
</dbReference>
<evidence type="ECO:0000313" key="7">
    <source>
        <dbReference type="EMBL" id="CAB4637778.1"/>
    </source>
</evidence>
<keyword evidence="2" id="KW-0689">Ribosomal protein</keyword>
<evidence type="ECO:0000256" key="2">
    <source>
        <dbReference type="ARBA" id="ARBA00022980"/>
    </source>
</evidence>
<dbReference type="InterPro" id="IPR001196">
    <property type="entry name" value="Ribosomal_uL15_CS"/>
</dbReference>
<dbReference type="PROSITE" id="PS00475">
    <property type="entry name" value="RIBOSOMAL_L15"/>
    <property type="match status" value="1"/>
</dbReference>
<dbReference type="Gene3D" id="3.100.10.10">
    <property type="match status" value="1"/>
</dbReference>
<gene>
    <name evidence="6" type="ORF">UFOPK1827_02009</name>
    <name evidence="7" type="ORF">UFOPK2000_01142</name>
    <name evidence="8" type="ORF">UFOPK3708_01520</name>
</gene>
<dbReference type="AlphaFoldDB" id="A0A6J6JMQ2"/>
<dbReference type="InterPro" id="IPR005749">
    <property type="entry name" value="Ribosomal_uL15_bac-type"/>
</dbReference>
<dbReference type="PANTHER" id="PTHR12934:SF11">
    <property type="entry name" value="LARGE RIBOSOMAL SUBUNIT PROTEIN UL15M"/>
    <property type="match status" value="1"/>
</dbReference>
<dbReference type="GO" id="GO:0022625">
    <property type="term" value="C:cytosolic large ribosomal subunit"/>
    <property type="evidence" value="ECO:0007669"/>
    <property type="project" value="TreeGrafter"/>
</dbReference>
<feature type="region of interest" description="Disordered" evidence="4">
    <location>
        <begin position="1"/>
        <end position="41"/>
    </location>
</feature>
<proteinExistence type="inferred from homology"/>
<reference evidence="7" key="1">
    <citation type="submission" date="2020-05" db="EMBL/GenBank/DDBJ databases">
        <authorList>
            <person name="Chiriac C."/>
            <person name="Salcher M."/>
            <person name="Ghai R."/>
            <person name="Kavagutti S V."/>
        </authorList>
    </citation>
    <scope>NUCLEOTIDE SEQUENCE</scope>
</reference>